<dbReference type="Proteomes" id="UP000241209">
    <property type="component" value="Unassembled WGS sequence"/>
</dbReference>
<dbReference type="InterPro" id="IPR050624">
    <property type="entry name" value="HTH-type_Tx_Regulator"/>
</dbReference>
<dbReference type="PANTHER" id="PTHR43479:SF7">
    <property type="entry name" value="TETR-FAMILY TRANSCRIPTIONAL REGULATOR"/>
    <property type="match status" value="1"/>
</dbReference>
<dbReference type="InterPro" id="IPR001647">
    <property type="entry name" value="HTH_TetR"/>
</dbReference>
<evidence type="ECO:0000313" key="5">
    <source>
        <dbReference type="EMBL" id="QRO83981.1"/>
    </source>
</evidence>
<dbReference type="AlphaFoldDB" id="A0A2T4PS86"/>
<evidence type="ECO:0000313" key="6">
    <source>
        <dbReference type="Proteomes" id="UP000241209"/>
    </source>
</evidence>
<dbReference type="EMBL" id="CP069486">
    <property type="protein sequence ID" value="QRO83981.1"/>
    <property type="molecule type" value="Genomic_DNA"/>
</dbReference>
<reference evidence="4 6" key="1">
    <citation type="journal article" date="2016" name="Front. Microbiol.">
        <title>Comprehensive Phylogenetic Analysis of Bovine Non-aureus Staphylococci Species Based on Whole-Genome Sequencing.</title>
        <authorList>
            <person name="Naushad S."/>
            <person name="Barkema H.W."/>
            <person name="Luby C."/>
            <person name="Condas L.A."/>
            <person name="Nobrega D.B."/>
            <person name="Carson D.A."/>
            <person name="De Buck J."/>
        </authorList>
    </citation>
    <scope>NUCLEOTIDE SEQUENCE [LARGE SCALE GENOMIC DNA]</scope>
    <source>
        <strain evidence="4 6">SNUC 2204</strain>
    </source>
</reference>
<dbReference type="EMBL" id="PZFK01000018">
    <property type="protein sequence ID" value="PTI29177.1"/>
    <property type="molecule type" value="Genomic_DNA"/>
</dbReference>
<evidence type="ECO:0000259" key="3">
    <source>
        <dbReference type="PROSITE" id="PS50977"/>
    </source>
</evidence>
<dbReference type="STRING" id="1167632.GCA_000286335_01843"/>
<dbReference type="Pfam" id="PF00440">
    <property type="entry name" value="TetR_N"/>
    <property type="match status" value="1"/>
</dbReference>
<dbReference type="PROSITE" id="PS50977">
    <property type="entry name" value="HTH_TETR_2"/>
    <property type="match status" value="1"/>
</dbReference>
<sequence>MKKHARQLITSNMVYLLEHYHFDEITIKMLCAECGINRSTFYAHFKDKYETYEEIKRFHMTNYETLMDNIEQSITDNPDDKRKYVKQYFTNVFYYIARHQRFFTSVFVVHPEKELIISFIKLIKFRFEKLIRSISTLQDINFFLDYTVGGQIASIYRWLKNGCEETPEKMADIMYRNIIKINR</sequence>
<dbReference type="Gene3D" id="1.10.357.10">
    <property type="entry name" value="Tetracycline Repressor, domain 2"/>
    <property type="match status" value="1"/>
</dbReference>
<evidence type="ECO:0000256" key="1">
    <source>
        <dbReference type="ARBA" id="ARBA00023125"/>
    </source>
</evidence>
<dbReference type="SUPFAM" id="SSF46689">
    <property type="entry name" value="Homeodomain-like"/>
    <property type="match status" value="1"/>
</dbReference>
<accession>A0A2T4PS86</accession>
<evidence type="ECO:0000256" key="2">
    <source>
        <dbReference type="PROSITE-ProRule" id="PRU00335"/>
    </source>
</evidence>
<evidence type="ECO:0000313" key="7">
    <source>
        <dbReference type="Proteomes" id="UP000627155"/>
    </source>
</evidence>
<proteinExistence type="predicted"/>
<feature type="domain" description="HTH tetR-type" evidence="3">
    <location>
        <begin position="3"/>
        <end position="63"/>
    </location>
</feature>
<dbReference type="GO" id="GO:0003677">
    <property type="term" value="F:DNA binding"/>
    <property type="evidence" value="ECO:0007669"/>
    <property type="project" value="UniProtKB-UniRule"/>
</dbReference>
<evidence type="ECO:0000313" key="4">
    <source>
        <dbReference type="EMBL" id="PTI29177.1"/>
    </source>
</evidence>
<name>A0A2T4PS86_9STAP</name>
<dbReference type="Pfam" id="PF14278">
    <property type="entry name" value="TetR_C_8"/>
    <property type="match status" value="1"/>
</dbReference>
<dbReference type="RefSeq" id="WP_016912524.1">
    <property type="nucleotide sequence ID" value="NZ_BMDF01000004.1"/>
</dbReference>
<dbReference type="InterPro" id="IPR009057">
    <property type="entry name" value="Homeodomain-like_sf"/>
</dbReference>
<reference evidence="4" key="2">
    <citation type="submission" date="2018-03" db="EMBL/GenBank/DDBJ databases">
        <authorList>
            <person name="Keele B.F."/>
        </authorList>
    </citation>
    <scope>NUCLEOTIDE SEQUENCE</scope>
    <source>
        <strain evidence="4">SNUC 2204</strain>
    </source>
</reference>
<dbReference type="OrthoDB" id="9810250at2"/>
<keyword evidence="7" id="KW-1185">Reference proteome</keyword>
<feature type="DNA-binding region" description="H-T-H motif" evidence="2">
    <location>
        <begin position="26"/>
        <end position="45"/>
    </location>
</feature>
<reference evidence="5 7" key="3">
    <citation type="submission" date="2021-02" db="EMBL/GenBank/DDBJ databases">
        <title>FDA dAtabase for Regulatory Grade micrObial Sequences (FDA-ARGOS): Supporting development and validation of Infectious Disease Dx tests.</title>
        <authorList>
            <person name="Sproer C."/>
            <person name="Gronow S."/>
            <person name="Severitt S."/>
            <person name="Schroder I."/>
            <person name="Tallon L."/>
            <person name="Sadzewicz L."/>
            <person name="Zhao X."/>
            <person name="Boylan J."/>
            <person name="Ott S."/>
            <person name="Bowen H."/>
            <person name="Vavikolanu K."/>
            <person name="Mehta A."/>
            <person name="Aluvathingal J."/>
            <person name="Nadendla S."/>
            <person name="Lowell S."/>
            <person name="Myers T."/>
            <person name="Yan Y."/>
            <person name="Sichtig H."/>
        </authorList>
    </citation>
    <scope>NUCLEOTIDE SEQUENCE [LARGE SCALE GENOMIC DNA]</scope>
    <source>
        <strain evidence="5 7">FDAARGOS_1207</strain>
    </source>
</reference>
<organism evidence="4 6">
    <name type="scientific">Mammaliicoccus vitulinus</name>
    <dbReference type="NCBI Taxonomy" id="71237"/>
    <lineage>
        <taxon>Bacteria</taxon>
        <taxon>Bacillati</taxon>
        <taxon>Bacillota</taxon>
        <taxon>Bacilli</taxon>
        <taxon>Bacillales</taxon>
        <taxon>Staphylococcaceae</taxon>
        <taxon>Mammaliicoccus</taxon>
    </lineage>
</organism>
<dbReference type="Proteomes" id="UP000627155">
    <property type="component" value="Chromosome"/>
</dbReference>
<dbReference type="GeneID" id="64117270"/>
<dbReference type="PANTHER" id="PTHR43479">
    <property type="entry name" value="ACREF/ENVCD OPERON REPRESSOR-RELATED"/>
    <property type="match status" value="1"/>
</dbReference>
<dbReference type="InterPro" id="IPR039532">
    <property type="entry name" value="TetR_C_Firmicutes"/>
</dbReference>
<keyword evidence="1 2" id="KW-0238">DNA-binding</keyword>
<protein>
    <submittedName>
        <fullName evidence="4">TetR/AcrR family transcriptional regulator</fullName>
    </submittedName>
</protein>
<gene>
    <name evidence="4" type="ORF">BU072_09570</name>
    <name evidence="5" type="ORF">I6J37_07065</name>
</gene>